<evidence type="ECO:0000313" key="2">
    <source>
        <dbReference type="EMBL" id="TFD52742.1"/>
    </source>
</evidence>
<evidence type="ECO:0000313" key="3">
    <source>
        <dbReference type="Proteomes" id="UP000297447"/>
    </source>
</evidence>
<proteinExistence type="predicted"/>
<dbReference type="EMBL" id="SOHE01000027">
    <property type="protein sequence ID" value="TFD52742.1"/>
    <property type="molecule type" value="Genomic_DNA"/>
</dbReference>
<protein>
    <recommendedName>
        <fullName evidence="1">T3SS peptide-binding chaperone domain-containing protein</fullName>
    </recommendedName>
</protein>
<dbReference type="InterPro" id="IPR054445">
    <property type="entry name" value="T3SS_chaperone_dom"/>
</dbReference>
<comment type="caution">
    <text evidence="2">The sequence shown here is derived from an EMBL/GenBank/DDBJ whole genome shotgun (WGS) entry which is preliminary data.</text>
</comment>
<dbReference type="Pfam" id="PF22553">
    <property type="entry name" value="TY-Chap2"/>
    <property type="match status" value="1"/>
</dbReference>
<name>A0A4R9A631_9MICO</name>
<organism evidence="2 3">
    <name type="scientific">Cryobacterium frigoriphilum</name>
    <dbReference type="NCBI Taxonomy" id="1259150"/>
    <lineage>
        <taxon>Bacteria</taxon>
        <taxon>Bacillati</taxon>
        <taxon>Actinomycetota</taxon>
        <taxon>Actinomycetes</taxon>
        <taxon>Micrococcales</taxon>
        <taxon>Microbacteriaceae</taxon>
        <taxon>Cryobacterium</taxon>
    </lineage>
</organism>
<sequence length="255" mass="28103">MQRWNRGEGPDLPLAERFLTAQMWWVGSELVRRHPHLLMTMTDVDARSEPAGLEECERRWLLRVHDEGDDMQVQFDLAEGIEYRVAGSPQTLSWPQIFAAVGPLDIVVQLEAALGLDSPNVTSAATPHTLVYRVIASALATALDDPHEWCAVPAPISVADVPGSPGGPLFEGFPSTAVPRGLYARTYLLAEHRAQSTLFRQPFWALLRDDEPIAIFDTAGVVHTVLGSTALLPFYEECGRELALITARILGPYLP</sequence>
<accession>A0A4R9A631</accession>
<reference evidence="2 3" key="1">
    <citation type="submission" date="2019-03" db="EMBL/GenBank/DDBJ databases">
        <title>Genomics of glacier-inhabiting Cryobacterium strains.</title>
        <authorList>
            <person name="Liu Q."/>
            <person name="Xin Y.-H."/>
        </authorList>
    </citation>
    <scope>NUCLEOTIDE SEQUENCE [LARGE SCALE GENOMIC DNA]</scope>
    <source>
        <strain evidence="2 3">Hh14</strain>
    </source>
</reference>
<evidence type="ECO:0000259" key="1">
    <source>
        <dbReference type="Pfam" id="PF22553"/>
    </source>
</evidence>
<keyword evidence="3" id="KW-1185">Reference proteome</keyword>
<dbReference type="AlphaFoldDB" id="A0A4R9A631"/>
<dbReference type="Proteomes" id="UP000297447">
    <property type="component" value="Unassembled WGS sequence"/>
</dbReference>
<feature type="domain" description="T3SS peptide-binding chaperone" evidence="1">
    <location>
        <begin position="21"/>
        <end position="255"/>
    </location>
</feature>
<dbReference type="OrthoDB" id="5140850at2"/>
<gene>
    <name evidence="2" type="ORF">E3T55_06135</name>
</gene>
<dbReference type="RefSeq" id="WP_134518697.1">
    <property type="nucleotide sequence ID" value="NZ_SOHE01000027.1"/>
</dbReference>